<dbReference type="GO" id="GO:0005524">
    <property type="term" value="F:ATP binding"/>
    <property type="evidence" value="ECO:0007669"/>
    <property type="project" value="UniProtKB-KW"/>
</dbReference>
<evidence type="ECO:0000259" key="9">
    <source>
        <dbReference type="PROSITE" id="PS51192"/>
    </source>
</evidence>
<dbReference type="Pfam" id="PF00270">
    <property type="entry name" value="DEAD"/>
    <property type="match status" value="1"/>
</dbReference>
<gene>
    <name evidence="12" type="ORF">D0511_21345</name>
</gene>
<dbReference type="InterPro" id="IPR044742">
    <property type="entry name" value="DEAD/DEAH_RhlB"/>
</dbReference>
<dbReference type="Gene3D" id="3.40.50.300">
    <property type="entry name" value="P-loop containing nucleotide triphosphate hydrolases"/>
    <property type="match status" value="2"/>
</dbReference>
<feature type="domain" description="DEAD-box RNA helicase Q" evidence="11">
    <location>
        <begin position="2"/>
        <end position="30"/>
    </location>
</feature>
<proteinExistence type="inferred from homology"/>
<evidence type="ECO:0000256" key="5">
    <source>
        <dbReference type="ARBA" id="ARBA00038437"/>
    </source>
</evidence>
<evidence type="ECO:0000256" key="8">
    <source>
        <dbReference type="SAM" id="MobiDB-lite"/>
    </source>
</evidence>
<sequence length="427" mass="47707">MATFSSFSFAQPLLDALQDINFHTLTPIQQAAIPAVRQGSDVLATAQTGTGKTAAFALPIIQKLLEAEAQSTPRALILAPTRELSEQIANNCATFAKYTDLKVQALFGGVNANGQAERLKQGVDILVATPGRLLDHIRLGNVTLSNVKHLVLDEADRMLDMGFITDMQKIIELVDKQKQLLLFSATFPSAMKQFAKQVLNHPKLIQAAPENSTADTVRHVVYPVKEERKRELLSELIGTKNWQQVLVFVNMKETADKLVAELKLDGIDANVCHGDKTQGARRRALREFTEGKVRVMVATEVAARGLDIVGLPRVVNYDVPYLAEDYVHRIGRTGRAGQFGYAITFVSREEESDLIHIEQLIEQQISRYYLPGYEVANRERLVETIQKKPAHQRRKARVNKPSNQASAEARLKNRSRIANVRKQQKKK</sequence>
<accession>A0AAD0RM81</accession>
<dbReference type="EMBL" id="CP031762">
    <property type="protein sequence ID" value="AXR04453.1"/>
    <property type="molecule type" value="Genomic_DNA"/>
</dbReference>
<evidence type="ECO:0000313" key="13">
    <source>
        <dbReference type="Proteomes" id="UP000258102"/>
    </source>
</evidence>
<dbReference type="GO" id="GO:0003676">
    <property type="term" value="F:nucleic acid binding"/>
    <property type="evidence" value="ECO:0007669"/>
    <property type="project" value="InterPro"/>
</dbReference>
<evidence type="ECO:0000256" key="4">
    <source>
        <dbReference type="ARBA" id="ARBA00022840"/>
    </source>
</evidence>
<dbReference type="KEGG" id="ppis:B1L02_19955"/>
<feature type="domain" description="Helicase C-terminal" evidence="10">
    <location>
        <begin position="216"/>
        <end position="376"/>
    </location>
</feature>
<dbReference type="InterPro" id="IPR014014">
    <property type="entry name" value="RNA_helicase_DEAD_Q_motif"/>
</dbReference>
<dbReference type="PROSITE" id="PS51192">
    <property type="entry name" value="HELICASE_ATP_BIND_1"/>
    <property type="match status" value="1"/>
</dbReference>
<dbReference type="SUPFAM" id="SSF52540">
    <property type="entry name" value="P-loop containing nucleoside triphosphate hydrolases"/>
    <property type="match status" value="1"/>
</dbReference>
<dbReference type="GO" id="GO:0003724">
    <property type="term" value="F:RNA helicase activity"/>
    <property type="evidence" value="ECO:0007669"/>
    <property type="project" value="InterPro"/>
</dbReference>
<evidence type="ECO:0000256" key="7">
    <source>
        <dbReference type="RuleBase" id="RU000492"/>
    </source>
</evidence>
<dbReference type="AlphaFoldDB" id="A0AAD0RM81"/>
<evidence type="ECO:0000259" key="11">
    <source>
        <dbReference type="PROSITE" id="PS51195"/>
    </source>
</evidence>
<evidence type="ECO:0000259" key="10">
    <source>
        <dbReference type="PROSITE" id="PS51194"/>
    </source>
</evidence>
<dbReference type="PROSITE" id="PS00039">
    <property type="entry name" value="DEAD_ATP_HELICASE"/>
    <property type="match status" value="1"/>
</dbReference>
<dbReference type="SMART" id="SM00487">
    <property type="entry name" value="DEXDc"/>
    <property type="match status" value="1"/>
</dbReference>
<dbReference type="PROSITE" id="PS51195">
    <property type="entry name" value="Q_MOTIF"/>
    <property type="match status" value="1"/>
</dbReference>
<dbReference type="Pfam" id="PF00271">
    <property type="entry name" value="Helicase_C"/>
    <property type="match status" value="1"/>
</dbReference>
<keyword evidence="3 7" id="KW-0347">Helicase</keyword>
<comment type="similarity">
    <text evidence="5 7">Belongs to the DEAD box helicase family.</text>
</comment>
<dbReference type="CDD" id="cd00268">
    <property type="entry name" value="DEADc"/>
    <property type="match status" value="1"/>
</dbReference>
<dbReference type="InterPro" id="IPR000629">
    <property type="entry name" value="RNA-helicase_DEAD-box_CS"/>
</dbReference>
<evidence type="ECO:0000256" key="1">
    <source>
        <dbReference type="ARBA" id="ARBA00022741"/>
    </source>
</evidence>
<dbReference type="PROSITE" id="PS51194">
    <property type="entry name" value="HELICASE_CTER"/>
    <property type="match status" value="1"/>
</dbReference>
<evidence type="ECO:0000313" key="12">
    <source>
        <dbReference type="EMBL" id="AXR04453.1"/>
    </source>
</evidence>
<feature type="region of interest" description="Disordered" evidence="8">
    <location>
        <begin position="388"/>
        <end position="427"/>
    </location>
</feature>
<keyword evidence="1 7" id="KW-0547">Nucleotide-binding</keyword>
<evidence type="ECO:0000256" key="2">
    <source>
        <dbReference type="ARBA" id="ARBA00022801"/>
    </source>
</evidence>
<keyword evidence="2 7" id="KW-0378">Hydrolase</keyword>
<dbReference type="GO" id="GO:0016787">
    <property type="term" value="F:hydrolase activity"/>
    <property type="evidence" value="ECO:0007669"/>
    <property type="project" value="UniProtKB-KW"/>
</dbReference>
<feature type="compositionally biased region" description="Basic residues" evidence="8">
    <location>
        <begin position="388"/>
        <end position="398"/>
    </location>
</feature>
<dbReference type="PANTHER" id="PTHR47959">
    <property type="entry name" value="ATP-DEPENDENT RNA HELICASE RHLE-RELATED"/>
    <property type="match status" value="1"/>
</dbReference>
<dbReference type="CDD" id="cd18787">
    <property type="entry name" value="SF2_C_DEAD"/>
    <property type="match status" value="1"/>
</dbReference>
<dbReference type="InterPro" id="IPR027417">
    <property type="entry name" value="P-loop_NTPase"/>
</dbReference>
<reference evidence="12 13" key="1">
    <citation type="submission" date="2018-08" db="EMBL/GenBank/DDBJ databases">
        <title>Whole Genome Sequences of Two Pseudoalteromonas piscicida Strains, DE1-A and DE2-A, which Exhibit Strong Antibacterial Activity against Vibrio vulnificus.</title>
        <authorList>
            <person name="Richards G.P."/>
            <person name="Needleman D.S."/>
            <person name="Watson M.A."/>
            <person name="Polson S.W."/>
        </authorList>
    </citation>
    <scope>NUCLEOTIDE SEQUENCE [LARGE SCALE GENOMIC DNA]</scope>
    <source>
        <strain evidence="12 13">DE2-A</strain>
    </source>
</reference>
<dbReference type="InterPro" id="IPR001650">
    <property type="entry name" value="Helicase_C-like"/>
</dbReference>
<name>A0AAD0RM81_PSEO7</name>
<keyword evidence="4 7" id="KW-0067">ATP-binding</keyword>
<dbReference type="InterPro" id="IPR011545">
    <property type="entry name" value="DEAD/DEAH_box_helicase_dom"/>
</dbReference>
<dbReference type="Proteomes" id="UP000258102">
    <property type="component" value="Chromosome 2"/>
</dbReference>
<dbReference type="GO" id="GO:0005829">
    <property type="term" value="C:cytosol"/>
    <property type="evidence" value="ECO:0007669"/>
    <property type="project" value="TreeGrafter"/>
</dbReference>
<evidence type="ECO:0000256" key="6">
    <source>
        <dbReference type="PROSITE-ProRule" id="PRU00552"/>
    </source>
</evidence>
<protein>
    <submittedName>
        <fullName evidence="12">DEAD/DEAH box helicase</fullName>
    </submittedName>
</protein>
<evidence type="ECO:0000256" key="3">
    <source>
        <dbReference type="ARBA" id="ARBA00022806"/>
    </source>
</evidence>
<dbReference type="PANTHER" id="PTHR47959:SF13">
    <property type="entry name" value="ATP-DEPENDENT RNA HELICASE RHLE"/>
    <property type="match status" value="1"/>
</dbReference>
<organism evidence="12 13">
    <name type="scientific">Pseudoalteromonas piscicida</name>
    <dbReference type="NCBI Taxonomy" id="43662"/>
    <lineage>
        <taxon>Bacteria</taxon>
        <taxon>Pseudomonadati</taxon>
        <taxon>Pseudomonadota</taxon>
        <taxon>Gammaproteobacteria</taxon>
        <taxon>Alteromonadales</taxon>
        <taxon>Pseudoalteromonadaceae</taxon>
        <taxon>Pseudoalteromonas</taxon>
    </lineage>
</organism>
<dbReference type="SMART" id="SM00490">
    <property type="entry name" value="HELICc"/>
    <property type="match status" value="1"/>
</dbReference>
<dbReference type="InterPro" id="IPR014001">
    <property type="entry name" value="Helicase_ATP-bd"/>
</dbReference>
<feature type="domain" description="Helicase ATP-binding" evidence="9">
    <location>
        <begin position="33"/>
        <end position="205"/>
    </location>
</feature>
<dbReference type="InterPro" id="IPR050079">
    <property type="entry name" value="DEAD_box_RNA_helicase"/>
</dbReference>
<feature type="short sequence motif" description="Q motif" evidence="6">
    <location>
        <begin position="2"/>
        <end position="30"/>
    </location>
</feature>
<dbReference type="RefSeq" id="WP_088532530.1">
    <property type="nucleotide sequence ID" value="NZ_CP021647.1"/>
</dbReference>